<dbReference type="PANTHER" id="PTHR34475">
    <property type="match status" value="1"/>
</dbReference>
<keyword evidence="2" id="KW-1133">Transmembrane helix</keyword>
<feature type="region of interest" description="Disordered" evidence="1">
    <location>
        <begin position="1"/>
        <end position="22"/>
    </location>
</feature>
<feature type="domain" description="HTH cro/C1-type" evidence="3">
    <location>
        <begin position="29"/>
        <end position="58"/>
    </location>
</feature>
<dbReference type="InterPro" id="IPR010982">
    <property type="entry name" value="Lambda_DNA-bd_dom_sf"/>
</dbReference>
<feature type="region of interest" description="Disordered" evidence="1">
    <location>
        <begin position="152"/>
        <end position="180"/>
    </location>
</feature>
<dbReference type="EMBL" id="JAMFLX010000003">
    <property type="protein sequence ID" value="MCL6269017.1"/>
    <property type="molecule type" value="Genomic_DNA"/>
</dbReference>
<keyword evidence="2" id="KW-0812">Transmembrane</keyword>
<dbReference type="Pfam" id="PF13413">
    <property type="entry name" value="HTH_25"/>
    <property type="match status" value="1"/>
</dbReference>
<dbReference type="PROSITE" id="PS50943">
    <property type="entry name" value="HTH_CROC1"/>
    <property type="match status" value="1"/>
</dbReference>
<protein>
    <submittedName>
        <fullName evidence="4">DUF4115 domain-containing protein</fullName>
    </submittedName>
</protein>
<gene>
    <name evidence="4" type="ORF">M3P05_03550</name>
</gene>
<feature type="transmembrane region" description="Helical" evidence="2">
    <location>
        <begin position="122"/>
        <end position="143"/>
    </location>
</feature>
<sequence length="315" mass="33961">MSEEEIPAEGGSAKDSAADEHFQRAGETLAAARLEKGMTLEQVSDRLKISIKYLQALEACHYDQLPGTAFTRGYLRSYARLMELDENDILDLFGETVQADEQVARLLQEKPLETHGPSGSKWLIIISIILILGFVGGSVYWWLGNSDQDDMPPAPVAETVAPDEEPEAAPTPELSNTADVIPAPEVDEAEIEEEELPVPVEPAVAIEPEAPAEIVVLELETPVEIVSATEEPAVQEDQLLVQFTGDCWVEVRDVNERILFSGIKTGASELSLTGAAPLKIKFGNVGAVAGVRFNGEPVKVNFSASGSKIGRLTLG</sequence>
<dbReference type="Gene3D" id="1.10.260.40">
    <property type="entry name" value="lambda repressor-like DNA-binding domains"/>
    <property type="match status" value="1"/>
</dbReference>
<dbReference type="InterPro" id="IPR050400">
    <property type="entry name" value="Bact_Cytoskel_RodZ"/>
</dbReference>
<keyword evidence="5" id="KW-1185">Reference proteome</keyword>
<comment type="caution">
    <text evidence="4">The sequence shown here is derived from an EMBL/GenBank/DDBJ whole genome shotgun (WGS) entry which is preliminary data.</text>
</comment>
<dbReference type="SUPFAM" id="SSF47413">
    <property type="entry name" value="lambda repressor-like DNA-binding domains"/>
    <property type="match status" value="1"/>
</dbReference>
<dbReference type="InterPro" id="IPR001387">
    <property type="entry name" value="Cro/C1-type_HTH"/>
</dbReference>
<accession>A0ABT0PE14</accession>
<dbReference type="Pfam" id="PF13464">
    <property type="entry name" value="RodZ_C"/>
    <property type="match status" value="1"/>
</dbReference>
<evidence type="ECO:0000256" key="1">
    <source>
        <dbReference type="SAM" id="MobiDB-lite"/>
    </source>
</evidence>
<evidence type="ECO:0000313" key="5">
    <source>
        <dbReference type="Proteomes" id="UP001203338"/>
    </source>
</evidence>
<evidence type="ECO:0000313" key="4">
    <source>
        <dbReference type="EMBL" id="MCL6269017.1"/>
    </source>
</evidence>
<proteinExistence type="predicted"/>
<evidence type="ECO:0000259" key="3">
    <source>
        <dbReference type="PROSITE" id="PS50943"/>
    </source>
</evidence>
<dbReference type="SMART" id="SM00530">
    <property type="entry name" value="HTH_XRE"/>
    <property type="match status" value="1"/>
</dbReference>
<keyword evidence="2" id="KW-0472">Membrane</keyword>
<dbReference type="RefSeq" id="WP_249697846.1">
    <property type="nucleotide sequence ID" value="NZ_JAMFLX010000003.1"/>
</dbReference>
<dbReference type="PANTHER" id="PTHR34475:SF1">
    <property type="entry name" value="CYTOSKELETON PROTEIN RODZ"/>
    <property type="match status" value="1"/>
</dbReference>
<organism evidence="4 5">
    <name type="scientific">Parendozoicomonas callyspongiae</name>
    <dbReference type="NCBI Taxonomy" id="2942213"/>
    <lineage>
        <taxon>Bacteria</taxon>
        <taxon>Pseudomonadati</taxon>
        <taxon>Pseudomonadota</taxon>
        <taxon>Gammaproteobacteria</taxon>
        <taxon>Oceanospirillales</taxon>
        <taxon>Endozoicomonadaceae</taxon>
        <taxon>Parendozoicomonas</taxon>
    </lineage>
</organism>
<name>A0ABT0PE14_9GAMM</name>
<reference evidence="4 5" key="1">
    <citation type="submission" date="2022-05" db="EMBL/GenBank/DDBJ databases">
        <authorList>
            <person name="Park J.-S."/>
        </authorList>
    </citation>
    <scope>NUCLEOTIDE SEQUENCE [LARGE SCALE GENOMIC DNA]</scope>
    <source>
        <strain evidence="4 5">2012CJ34-2</strain>
    </source>
</reference>
<dbReference type="InterPro" id="IPR025194">
    <property type="entry name" value="RodZ-like_C"/>
</dbReference>
<dbReference type="Proteomes" id="UP001203338">
    <property type="component" value="Unassembled WGS sequence"/>
</dbReference>
<evidence type="ECO:0000256" key="2">
    <source>
        <dbReference type="SAM" id="Phobius"/>
    </source>
</evidence>